<keyword evidence="8" id="KW-1185">Reference proteome</keyword>
<keyword evidence="5 6" id="KW-0472">Membrane</keyword>
<evidence type="ECO:0000256" key="6">
    <source>
        <dbReference type="RuleBase" id="RU004914"/>
    </source>
</evidence>
<comment type="subcellular location">
    <subcellularLocation>
        <location evidence="1">Membrane</location>
        <topology evidence="1">Multi-pass membrane protein</topology>
    </subcellularLocation>
</comment>
<dbReference type="GO" id="GO:0015297">
    <property type="term" value="F:antiporter activity"/>
    <property type="evidence" value="ECO:0007669"/>
    <property type="project" value="InterPro"/>
</dbReference>
<protein>
    <recommendedName>
        <fullName evidence="6">Protein DETOXIFICATION</fullName>
    </recommendedName>
    <alternativeName>
        <fullName evidence="6">Multidrug and toxic compound extrusion protein</fullName>
    </alternativeName>
</protein>
<feature type="transmembrane region" description="Helical" evidence="6">
    <location>
        <begin position="48"/>
        <end position="73"/>
    </location>
</feature>
<gene>
    <name evidence="7" type="primary">DTXL1</name>
    <name evidence="7" type="ORF">KSP39_PZI014958</name>
</gene>
<feature type="transmembrane region" description="Helical" evidence="6">
    <location>
        <begin position="276"/>
        <end position="302"/>
    </location>
</feature>
<feature type="transmembrane region" description="Helical" evidence="6">
    <location>
        <begin position="351"/>
        <end position="375"/>
    </location>
</feature>
<feature type="transmembrane region" description="Helical" evidence="6">
    <location>
        <begin position="221"/>
        <end position="245"/>
    </location>
</feature>
<dbReference type="CDD" id="cd13132">
    <property type="entry name" value="MATE_eukaryotic"/>
    <property type="match status" value="1"/>
</dbReference>
<name>A0AAP0BBM2_9ASPA</name>
<sequence>MCEPCKFQNHRLQIPLLPFPRSSKAAIVSGNGEQPSELSLTITEAKSILTVAFPMLATGLLLYSRSIVSMLFLGRLGPLALAGGSLAIGFANITGYSVLSGLAIGMEPICGQAAGAGKPALLFLTLRRTVILLLAASLPIAVTWSSIRPLLLLLGQSEDITRAAESYLLCSLPDLLLHSLLHPLRVFLRTQSQTLPLASSAAVALFLHFPANYLLVTFLGLGIRGVAFAAVLTNLSLALLLSAYVRLSGLCNRRGDCEDNEAELTHACSRSTLISLALQSCVSVCLEWWWYEIMVLLCGLLVDPKSTVAAMGILIQTTSFIYIFPSSLGFGISAEVSNQLGAGRPDRARRAAVVGIWCGALLGATALCFAVAVRGKWALMFTADADIAGLTAGVMPVLGLCELGNCPQTAGCGVLRGSARPGAGVKINLWAFYAVGMPVAAGMAFWSGLGFYGVWMGLLVAQGTCAALMVDVVRRTDWGMEAERARRLTGGEVGAECAGVEGKICV</sequence>
<reference evidence="7 8" key="1">
    <citation type="journal article" date="2022" name="Nat. Plants">
        <title>Genomes of leafy and leafless Platanthera orchids illuminate the evolution of mycoheterotrophy.</title>
        <authorList>
            <person name="Li M.H."/>
            <person name="Liu K.W."/>
            <person name="Li Z."/>
            <person name="Lu H.C."/>
            <person name="Ye Q.L."/>
            <person name="Zhang D."/>
            <person name="Wang J.Y."/>
            <person name="Li Y.F."/>
            <person name="Zhong Z.M."/>
            <person name="Liu X."/>
            <person name="Yu X."/>
            <person name="Liu D.K."/>
            <person name="Tu X.D."/>
            <person name="Liu B."/>
            <person name="Hao Y."/>
            <person name="Liao X.Y."/>
            <person name="Jiang Y.T."/>
            <person name="Sun W.H."/>
            <person name="Chen J."/>
            <person name="Chen Y.Q."/>
            <person name="Ai Y."/>
            <person name="Zhai J.W."/>
            <person name="Wu S.S."/>
            <person name="Zhou Z."/>
            <person name="Hsiao Y.Y."/>
            <person name="Wu W.L."/>
            <person name="Chen Y.Y."/>
            <person name="Lin Y.F."/>
            <person name="Hsu J.L."/>
            <person name="Li C.Y."/>
            <person name="Wang Z.W."/>
            <person name="Zhao X."/>
            <person name="Zhong W.Y."/>
            <person name="Ma X.K."/>
            <person name="Ma L."/>
            <person name="Huang J."/>
            <person name="Chen G.Z."/>
            <person name="Huang M.Z."/>
            <person name="Huang L."/>
            <person name="Peng D.H."/>
            <person name="Luo Y.B."/>
            <person name="Zou S.Q."/>
            <person name="Chen S.P."/>
            <person name="Lan S."/>
            <person name="Tsai W.C."/>
            <person name="Van de Peer Y."/>
            <person name="Liu Z.J."/>
        </authorList>
    </citation>
    <scope>NUCLEOTIDE SEQUENCE [LARGE SCALE GENOMIC DNA]</scope>
    <source>
        <strain evidence="7">Lor287</strain>
    </source>
</reference>
<dbReference type="NCBIfam" id="TIGR00797">
    <property type="entry name" value="matE"/>
    <property type="match status" value="1"/>
</dbReference>
<feature type="transmembrane region" description="Helical" evidence="6">
    <location>
        <begin position="120"/>
        <end position="146"/>
    </location>
</feature>
<feature type="transmembrane region" description="Helical" evidence="6">
    <location>
        <begin position="79"/>
        <end position="99"/>
    </location>
</feature>
<dbReference type="EMBL" id="JBBWWQ010000012">
    <property type="protein sequence ID" value="KAK8934858.1"/>
    <property type="molecule type" value="Genomic_DNA"/>
</dbReference>
<dbReference type="AlphaFoldDB" id="A0AAP0BBM2"/>
<dbReference type="PANTHER" id="PTHR11206">
    <property type="entry name" value="MULTIDRUG RESISTANCE PROTEIN"/>
    <property type="match status" value="1"/>
</dbReference>
<feature type="transmembrane region" description="Helical" evidence="6">
    <location>
        <begin position="308"/>
        <end position="330"/>
    </location>
</feature>
<dbReference type="Pfam" id="PF01554">
    <property type="entry name" value="MatE"/>
    <property type="match status" value="2"/>
</dbReference>
<evidence type="ECO:0000256" key="2">
    <source>
        <dbReference type="ARBA" id="ARBA00010199"/>
    </source>
</evidence>
<organism evidence="7 8">
    <name type="scientific">Platanthera zijinensis</name>
    <dbReference type="NCBI Taxonomy" id="2320716"/>
    <lineage>
        <taxon>Eukaryota</taxon>
        <taxon>Viridiplantae</taxon>
        <taxon>Streptophyta</taxon>
        <taxon>Embryophyta</taxon>
        <taxon>Tracheophyta</taxon>
        <taxon>Spermatophyta</taxon>
        <taxon>Magnoliopsida</taxon>
        <taxon>Liliopsida</taxon>
        <taxon>Asparagales</taxon>
        <taxon>Orchidaceae</taxon>
        <taxon>Orchidoideae</taxon>
        <taxon>Orchideae</taxon>
        <taxon>Orchidinae</taxon>
        <taxon>Platanthera</taxon>
    </lineage>
</organism>
<proteinExistence type="inferred from homology"/>
<dbReference type="GO" id="GO:1990961">
    <property type="term" value="P:xenobiotic detoxification by transmembrane export across the plasma membrane"/>
    <property type="evidence" value="ECO:0007669"/>
    <property type="project" value="InterPro"/>
</dbReference>
<dbReference type="InterPro" id="IPR002528">
    <property type="entry name" value="MATE_fam"/>
</dbReference>
<dbReference type="Proteomes" id="UP001418222">
    <property type="component" value="Unassembled WGS sequence"/>
</dbReference>
<accession>A0AAP0BBM2</accession>
<feature type="transmembrane region" description="Helical" evidence="6">
    <location>
        <begin position="195"/>
        <end position="215"/>
    </location>
</feature>
<dbReference type="GO" id="GO:0042910">
    <property type="term" value="F:xenobiotic transmembrane transporter activity"/>
    <property type="evidence" value="ECO:0007669"/>
    <property type="project" value="InterPro"/>
</dbReference>
<evidence type="ECO:0000256" key="3">
    <source>
        <dbReference type="ARBA" id="ARBA00022692"/>
    </source>
</evidence>
<evidence type="ECO:0000256" key="1">
    <source>
        <dbReference type="ARBA" id="ARBA00004141"/>
    </source>
</evidence>
<evidence type="ECO:0000256" key="5">
    <source>
        <dbReference type="ARBA" id="ARBA00023136"/>
    </source>
</evidence>
<comment type="caution">
    <text evidence="6">Lacks conserved residue(s) required for the propagation of feature annotation.</text>
</comment>
<dbReference type="InterPro" id="IPR045069">
    <property type="entry name" value="MATE_euk"/>
</dbReference>
<dbReference type="GO" id="GO:0016020">
    <property type="term" value="C:membrane"/>
    <property type="evidence" value="ECO:0007669"/>
    <property type="project" value="UniProtKB-SubCell"/>
</dbReference>
<keyword evidence="4 6" id="KW-1133">Transmembrane helix</keyword>
<keyword evidence="3 6" id="KW-0812">Transmembrane</keyword>
<evidence type="ECO:0000313" key="7">
    <source>
        <dbReference type="EMBL" id="KAK8934858.1"/>
    </source>
</evidence>
<evidence type="ECO:0000256" key="4">
    <source>
        <dbReference type="ARBA" id="ARBA00022989"/>
    </source>
</evidence>
<comment type="similarity">
    <text evidence="2 6">Belongs to the multi antimicrobial extrusion (MATE) (TC 2.A.66.1) family.</text>
</comment>
<comment type="caution">
    <text evidence="7">The sequence shown here is derived from an EMBL/GenBank/DDBJ whole genome shotgun (WGS) entry which is preliminary data.</text>
</comment>
<evidence type="ECO:0000313" key="8">
    <source>
        <dbReference type="Proteomes" id="UP001418222"/>
    </source>
</evidence>